<evidence type="ECO:0000313" key="11">
    <source>
        <dbReference type="Proteomes" id="UP001409585"/>
    </source>
</evidence>
<organism evidence="10 11">
    <name type="scientific">Halioxenophilus aromaticivorans</name>
    <dbReference type="NCBI Taxonomy" id="1306992"/>
    <lineage>
        <taxon>Bacteria</taxon>
        <taxon>Pseudomonadati</taxon>
        <taxon>Pseudomonadota</taxon>
        <taxon>Gammaproteobacteria</taxon>
        <taxon>Alteromonadales</taxon>
        <taxon>Alteromonadaceae</taxon>
        <taxon>Halioxenophilus</taxon>
    </lineage>
</organism>
<feature type="binding site" evidence="7">
    <location>
        <position position="117"/>
    </location>
    <ligand>
        <name>Zn(2+)</name>
        <dbReference type="ChEBI" id="CHEBI:29105"/>
    </ligand>
</feature>
<keyword evidence="1 7" id="KW-0436">Ligase</keyword>
<evidence type="ECO:0000259" key="9">
    <source>
        <dbReference type="Pfam" id="PF00749"/>
    </source>
</evidence>
<feature type="binding site" evidence="7">
    <location>
        <position position="234"/>
    </location>
    <ligand>
        <name>ATP</name>
        <dbReference type="ChEBI" id="CHEBI:30616"/>
    </ligand>
</feature>
<sequence length="295" mass="31962">MTASASNYVGRFAPSPTGPLHFGSLVAALASYLDAKSCAGRWLVRVEDIDPPREIPGARDAILNALVAHGLDWDGEILLQSQRTAHYKAALAELSAQRHTYACSCSRQRLRSLPNGYDGQCLSQPPTSRTPAAIKLKSRSFSYQFEDLIQGRQSQLLQAPQDDFVLWRKDGLVAYQLAVVVDDLAQGVNHVVRGSDLLDSAVRQALLLRLMGAEPPAYGHLPVASKQDGQKLSKQNHAAALDNSAAAANLVRALQFLGQAPPEHLLQGSVQAILRWGCEHWHRGKVPASLAIAVD</sequence>
<dbReference type="EMBL" id="BAABLX010000076">
    <property type="protein sequence ID" value="GAA4958299.1"/>
    <property type="molecule type" value="Genomic_DNA"/>
</dbReference>
<dbReference type="InterPro" id="IPR049940">
    <property type="entry name" value="GluQ/Sye"/>
</dbReference>
<dbReference type="GO" id="GO:0006424">
    <property type="term" value="P:glutamyl-tRNA aminoacylation"/>
    <property type="evidence" value="ECO:0007669"/>
    <property type="project" value="InterPro"/>
</dbReference>
<keyword evidence="5 7" id="KW-0067">ATP-binding</keyword>
<dbReference type="AlphaFoldDB" id="A0AAV3U957"/>
<keyword evidence="11" id="KW-1185">Reference proteome</keyword>
<evidence type="ECO:0000256" key="2">
    <source>
        <dbReference type="ARBA" id="ARBA00022723"/>
    </source>
</evidence>
<comment type="cofactor">
    <cofactor evidence="7">
        <name>Zn(2+)</name>
        <dbReference type="ChEBI" id="CHEBI:29105"/>
    </cofactor>
    <text evidence="7">Binds 1 zinc ion per subunit.</text>
</comment>
<keyword evidence="4 7" id="KW-0862">Zinc</keyword>
<feature type="binding site" evidence="7">
    <location>
        <position position="121"/>
    </location>
    <ligand>
        <name>Zn(2+)</name>
        <dbReference type="ChEBI" id="CHEBI:29105"/>
    </ligand>
</feature>
<comment type="caution">
    <text evidence="10">The sequence shown here is derived from an EMBL/GenBank/DDBJ whole genome shotgun (WGS) entry which is preliminary data.</text>
</comment>
<dbReference type="SUPFAM" id="SSF52374">
    <property type="entry name" value="Nucleotidylyl transferase"/>
    <property type="match status" value="1"/>
</dbReference>
<gene>
    <name evidence="10" type="primary">gluQRS</name>
    <name evidence="7" type="synonym">gluQ</name>
    <name evidence="10" type="ORF">GCM10025791_43630</name>
</gene>
<evidence type="ECO:0000256" key="7">
    <source>
        <dbReference type="HAMAP-Rule" id="MF_01428"/>
    </source>
</evidence>
<feature type="binding site" evidence="7">
    <location>
        <position position="193"/>
    </location>
    <ligand>
        <name>L-glutamate</name>
        <dbReference type="ChEBI" id="CHEBI:29985"/>
    </ligand>
</feature>
<keyword evidence="8" id="KW-0648">Protein biosynthesis</keyword>
<feature type="binding site" evidence="7">
    <location>
        <position position="175"/>
    </location>
    <ligand>
        <name>L-glutamate</name>
        <dbReference type="ChEBI" id="CHEBI:29985"/>
    </ligand>
</feature>
<dbReference type="FunFam" id="3.40.50.620:FF:000093">
    <property type="entry name" value="Glutamyl-Q tRNA(Asp) synthetase"/>
    <property type="match status" value="1"/>
</dbReference>
<dbReference type="GO" id="GO:0004818">
    <property type="term" value="F:glutamate-tRNA ligase activity"/>
    <property type="evidence" value="ECO:0007669"/>
    <property type="project" value="TreeGrafter"/>
</dbReference>
<dbReference type="InterPro" id="IPR014729">
    <property type="entry name" value="Rossmann-like_a/b/a_fold"/>
</dbReference>
<keyword evidence="6 7" id="KW-0030">Aminoacyl-tRNA synthetase</keyword>
<dbReference type="PANTHER" id="PTHR43311:SF1">
    <property type="entry name" value="GLUTAMYL-Q TRNA(ASP) SYNTHETASE"/>
    <property type="match status" value="1"/>
</dbReference>
<dbReference type="RefSeq" id="WP_345427311.1">
    <property type="nucleotide sequence ID" value="NZ_AP031496.1"/>
</dbReference>
<dbReference type="InterPro" id="IPR022380">
    <property type="entry name" value="Glu-Q_tRNA(Asp)_Synthase"/>
</dbReference>
<feature type="binding site" evidence="7">
    <location>
        <position position="47"/>
    </location>
    <ligand>
        <name>L-glutamate</name>
        <dbReference type="ChEBI" id="CHEBI:29985"/>
    </ligand>
</feature>
<feature type="binding site" evidence="7">
    <location>
        <position position="105"/>
    </location>
    <ligand>
        <name>Zn(2+)</name>
        <dbReference type="ChEBI" id="CHEBI:29105"/>
    </ligand>
</feature>
<comment type="function">
    <text evidence="7">Catalyzes the tRNA-independent activation of glutamate in presence of ATP and the subsequent transfer of glutamate onto a tRNA(Asp). Glutamate is transferred on the 2-amino-5-(4,5-dihydroxy-2-cyclopenten-1-yl) moiety of the queuosine in the wobble position of the QUC anticodon.</text>
</comment>
<dbReference type="Proteomes" id="UP001409585">
    <property type="component" value="Unassembled WGS sequence"/>
</dbReference>
<dbReference type="InterPro" id="IPR020058">
    <property type="entry name" value="Glu/Gln-tRNA-synth_Ib_cat-dom"/>
</dbReference>
<dbReference type="NCBIfam" id="NF004314">
    <property type="entry name" value="PRK05710.1-3"/>
    <property type="match status" value="1"/>
</dbReference>
<keyword evidence="2 7" id="KW-0479">Metal-binding</keyword>
<dbReference type="PANTHER" id="PTHR43311">
    <property type="entry name" value="GLUTAMATE--TRNA LIGASE"/>
    <property type="match status" value="1"/>
</dbReference>
<dbReference type="PRINTS" id="PR00987">
    <property type="entry name" value="TRNASYNTHGLU"/>
</dbReference>
<evidence type="ECO:0000256" key="1">
    <source>
        <dbReference type="ARBA" id="ARBA00022598"/>
    </source>
</evidence>
<evidence type="ECO:0000256" key="8">
    <source>
        <dbReference type="RuleBase" id="RU363037"/>
    </source>
</evidence>
<feature type="binding site" evidence="7">
    <location>
        <position position="103"/>
    </location>
    <ligand>
        <name>Zn(2+)</name>
        <dbReference type="ChEBI" id="CHEBI:29105"/>
    </ligand>
</feature>
<dbReference type="GO" id="GO:0006400">
    <property type="term" value="P:tRNA modification"/>
    <property type="evidence" value="ECO:0007669"/>
    <property type="project" value="InterPro"/>
</dbReference>
<evidence type="ECO:0000256" key="6">
    <source>
        <dbReference type="ARBA" id="ARBA00023146"/>
    </source>
</evidence>
<dbReference type="Pfam" id="PF00749">
    <property type="entry name" value="tRNA-synt_1c"/>
    <property type="match status" value="1"/>
</dbReference>
<evidence type="ECO:0000313" key="10">
    <source>
        <dbReference type="EMBL" id="GAA4958299.1"/>
    </source>
</evidence>
<name>A0AAV3U957_9ALTE</name>
<keyword evidence="3 7" id="KW-0547">Nucleotide-binding</keyword>
<feature type="binding site" evidence="7">
    <location>
        <begin position="11"/>
        <end position="15"/>
    </location>
    <ligand>
        <name>L-glutamate</name>
        <dbReference type="ChEBI" id="CHEBI:29985"/>
    </ligand>
</feature>
<accession>A0AAV3U957</accession>
<dbReference type="InterPro" id="IPR000924">
    <property type="entry name" value="Glu/Gln-tRNA-synth"/>
</dbReference>
<proteinExistence type="inferred from homology"/>
<reference evidence="11" key="1">
    <citation type="journal article" date="2019" name="Int. J. Syst. Evol. Microbiol.">
        <title>The Global Catalogue of Microorganisms (GCM) 10K type strain sequencing project: providing services to taxonomists for standard genome sequencing and annotation.</title>
        <authorList>
            <consortium name="The Broad Institute Genomics Platform"/>
            <consortium name="The Broad Institute Genome Sequencing Center for Infectious Disease"/>
            <person name="Wu L."/>
            <person name="Ma J."/>
        </authorList>
    </citation>
    <scope>NUCLEOTIDE SEQUENCE [LARGE SCALE GENOMIC DNA]</scope>
    <source>
        <strain evidence="11">JCM 19134</strain>
    </source>
</reference>
<evidence type="ECO:0000256" key="3">
    <source>
        <dbReference type="ARBA" id="ARBA00022741"/>
    </source>
</evidence>
<dbReference type="HAMAP" id="MF_01428">
    <property type="entry name" value="Glu_Q_tRNA_synth"/>
    <property type="match status" value="1"/>
</dbReference>
<evidence type="ECO:0000256" key="5">
    <source>
        <dbReference type="ARBA" id="ARBA00022840"/>
    </source>
</evidence>
<protein>
    <recommendedName>
        <fullName evidence="7">Glutamyl-Q tRNA(Asp) synthetase</fullName>
        <shortName evidence="7">Glu-Q-RSs</shortName>
        <ecNumber evidence="7">6.1.1.-</ecNumber>
    </recommendedName>
</protein>
<dbReference type="EC" id="6.1.1.-" evidence="7"/>
<dbReference type="Gene3D" id="3.40.50.620">
    <property type="entry name" value="HUPs"/>
    <property type="match status" value="1"/>
</dbReference>
<dbReference type="GO" id="GO:0005524">
    <property type="term" value="F:ATP binding"/>
    <property type="evidence" value="ECO:0007669"/>
    <property type="project" value="UniProtKB-KW"/>
</dbReference>
<feature type="short sequence motif" description="'KMSKS' region" evidence="7">
    <location>
        <begin position="231"/>
        <end position="235"/>
    </location>
</feature>
<dbReference type="NCBIfam" id="TIGR03838">
    <property type="entry name" value="queuosine_YadB"/>
    <property type="match status" value="1"/>
</dbReference>
<evidence type="ECO:0000256" key="4">
    <source>
        <dbReference type="ARBA" id="ARBA00022833"/>
    </source>
</evidence>
<dbReference type="GO" id="GO:0008270">
    <property type="term" value="F:zinc ion binding"/>
    <property type="evidence" value="ECO:0007669"/>
    <property type="project" value="UniProtKB-UniRule"/>
</dbReference>
<feature type="domain" description="Glutamyl/glutaminyl-tRNA synthetase class Ib catalytic" evidence="9">
    <location>
        <begin position="11"/>
        <end position="242"/>
    </location>
</feature>
<feature type="short sequence motif" description="'HIGH' region" evidence="7">
    <location>
        <begin position="14"/>
        <end position="24"/>
    </location>
</feature>
<dbReference type="GO" id="GO:0005829">
    <property type="term" value="C:cytosol"/>
    <property type="evidence" value="ECO:0007669"/>
    <property type="project" value="TreeGrafter"/>
</dbReference>
<comment type="similarity">
    <text evidence="7">Belongs to the class-I aminoacyl-tRNA synthetase family. GluQ subfamily.</text>
</comment>